<sequence>MSTSQVPLLHKKICPSRYGLKAAITVVTTVCIKSMAHVHNISLRWALFHEGKLRFNSNLRLVQHCRNSPANSWIANLVCFLGAVVCYSAAAVMVLECETVKDRTMYVTLPQTLIAYALAMLAQVVVTALALPSAYRAPDARNRLVRRDGRCLMGVERHSDPSEPTRPKRWQPSIFRTHKDLRPWMYILYIGVLAAVGSGGIVLAVLRHSGDDVASIDFDGTLDPETGKSLLPDLAFSKLFAIAAGPQMPLALLLHASERLVNCIRDEATWRKMAHKRGTRRESANPLVSADRSTCKEVESIPGLDQAYFRPYIVTSIDVFAVGGACACLAVFLSSLAFWPRKGPQPATYGHLQTIVDLIDEWPKHGDETMYWGHKAGGTGWKETEPVNHAGVLLSGPPLEPIRKDELYS</sequence>
<accession>A0AAN6GI96</accession>
<dbReference type="Proteomes" id="UP001176521">
    <property type="component" value="Unassembled WGS sequence"/>
</dbReference>
<name>A0AAN6GI96_9BASI</name>
<gene>
    <name evidence="2" type="ORF">OC842_001121</name>
</gene>
<dbReference type="AlphaFoldDB" id="A0AAN6GI96"/>
<feature type="transmembrane region" description="Helical" evidence="1">
    <location>
        <begin position="114"/>
        <end position="137"/>
    </location>
</feature>
<dbReference type="EMBL" id="JAPDMQ010000037">
    <property type="protein sequence ID" value="KAK0538998.1"/>
    <property type="molecule type" value="Genomic_DNA"/>
</dbReference>
<keyword evidence="3" id="KW-1185">Reference proteome</keyword>
<reference evidence="2" key="1">
    <citation type="journal article" date="2023" name="PhytoFront">
        <title>Draft Genome Resources of Seven Strains of Tilletia horrida, Causal Agent of Kernel Smut of Rice.</title>
        <authorList>
            <person name="Khanal S."/>
            <person name="Antony Babu S."/>
            <person name="Zhou X.G."/>
        </authorList>
    </citation>
    <scope>NUCLEOTIDE SEQUENCE</scope>
    <source>
        <strain evidence="2">TX3</strain>
    </source>
</reference>
<feature type="transmembrane region" description="Helical" evidence="1">
    <location>
        <begin position="319"/>
        <end position="339"/>
    </location>
</feature>
<comment type="caution">
    <text evidence="2">The sequence shown here is derived from an EMBL/GenBank/DDBJ whole genome shotgun (WGS) entry which is preliminary data.</text>
</comment>
<evidence type="ECO:0000313" key="3">
    <source>
        <dbReference type="Proteomes" id="UP001176521"/>
    </source>
</evidence>
<organism evidence="2 3">
    <name type="scientific">Tilletia horrida</name>
    <dbReference type="NCBI Taxonomy" id="155126"/>
    <lineage>
        <taxon>Eukaryota</taxon>
        <taxon>Fungi</taxon>
        <taxon>Dikarya</taxon>
        <taxon>Basidiomycota</taxon>
        <taxon>Ustilaginomycotina</taxon>
        <taxon>Exobasidiomycetes</taxon>
        <taxon>Tilletiales</taxon>
        <taxon>Tilletiaceae</taxon>
        <taxon>Tilletia</taxon>
    </lineage>
</organism>
<feature type="transmembrane region" description="Helical" evidence="1">
    <location>
        <begin position="186"/>
        <end position="206"/>
    </location>
</feature>
<keyword evidence="1" id="KW-0812">Transmembrane</keyword>
<evidence type="ECO:0000313" key="2">
    <source>
        <dbReference type="EMBL" id="KAK0538998.1"/>
    </source>
</evidence>
<keyword evidence="1" id="KW-1133">Transmembrane helix</keyword>
<protein>
    <submittedName>
        <fullName evidence="2">Uncharacterized protein</fullName>
    </submittedName>
</protein>
<evidence type="ECO:0000256" key="1">
    <source>
        <dbReference type="SAM" id="Phobius"/>
    </source>
</evidence>
<feature type="transmembrane region" description="Helical" evidence="1">
    <location>
        <begin position="73"/>
        <end position="94"/>
    </location>
</feature>
<proteinExistence type="predicted"/>
<keyword evidence="1" id="KW-0472">Membrane</keyword>